<feature type="signal peptide" evidence="1">
    <location>
        <begin position="1"/>
        <end position="19"/>
    </location>
</feature>
<organism evidence="3 4">
    <name type="scientific">Aquimarina mytili</name>
    <dbReference type="NCBI Taxonomy" id="874423"/>
    <lineage>
        <taxon>Bacteria</taxon>
        <taxon>Pseudomonadati</taxon>
        <taxon>Bacteroidota</taxon>
        <taxon>Flavobacteriia</taxon>
        <taxon>Flavobacteriales</taxon>
        <taxon>Flavobacteriaceae</taxon>
        <taxon>Aquimarina</taxon>
    </lineage>
</organism>
<feature type="domain" description="SusE outer membrane protein" evidence="2">
    <location>
        <begin position="23"/>
        <end position="130"/>
    </location>
</feature>
<protein>
    <submittedName>
        <fullName evidence="3">SusE domain-containing protein</fullName>
    </submittedName>
</protein>
<gene>
    <name evidence="3" type="ORF">JJQ60_03710</name>
</gene>
<evidence type="ECO:0000256" key="1">
    <source>
        <dbReference type="SAM" id="SignalP"/>
    </source>
</evidence>
<feature type="chain" id="PRO_5036721526" evidence="1">
    <location>
        <begin position="20"/>
        <end position="387"/>
    </location>
</feature>
<evidence type="ECO:0000313" key="4">
    <source>
        <dbReference type="Proteomes" id="UP000651057"/>
    </source>
</evidence>
<dbReference type="InterPro" id="IPR025970">
    <property type="entry name" value="SusE"/>
</dbReference>
<comment type="caution">
    <text evidence="3">The sequence shown here is derived from an EMBL/GenBank/DDBJ whole genome shotgun (WGS) entry which is preliminary data.</text>
</comment>
<dbReference type="EMBL" id="JAERQJ010000001">
    <property type="protein sequence ID" value="MBL0682607.1"/>
    <property type="molecule type" value="Genomic_DNA"/>
</dbReference>
<evidence type="ECO:0000313" key="3">
    <source>
        <dbReference type="EMBL" id="MBL0682607.1"/>
    </source>
</evidence>
<dbReference type="Proteomes" id="UP000651057">
    <property type="component" value="Unassembled WGS sequence"/>
</dbReference>
<dbReference type="Pfam" id="PF14292">
    <property type="entry name" value="SusE"/>
    <property type="match status" value="1"/>
</dbReference>
<dbReference type="GO" id="GO:2001070">
    <property type="term" value="F:starch binding"/>
    <property type="evidence" value="ECO:0007669"/>
    <property type="project" value="InterPro"/>
</dbReference>
<keyword evidence="1" id="KW-0732">Signal</keyword>
<keyword evidence="4" id="KW-1185">Reference proteome</keyword>
<evidence type="ECO:0000259" key="2">
    <source>
        <dbReference type="Pfam" id="PF14292"/>
    </source>
</evidence>
<reference evidence="3" key="1">
    <citation type="submission" date="2021-01" db="EMBL/GenBank/DDBJ databases">
        <authorList>
            <person name="Zhong Y.L."/>
        </authorList>
    </citation>
    <scope>NUCLEOTIDE SEQUENCE</scope>
    <source>
        <strain evidence="3">KCTC 23302</strain>
    </source>
</reference>
<sequence>MKKISILMFAFVASLCFNACVEDEEPTFVIQEEQSEGPLIVSPAATEVTLNKDLADQQAFTFVWKDAAYNVDTPITYTIEAAASGTNFETPQVAATTNDLFYTWTIGDLNNLAITIGLLPDVESAIQLRVVSSIGTDGGSGIESNVISVVVTPYATVVPVKNLFLVGNSVDTNKDGTANNDDWENGGAMTSTNTYLFRDPDNENVFHFRGYFSTDGGGDEFKLLETQGAWQPQWGLDGGGFTSSDILGGDPGAFKVAATGYYDLTVNIDDLTYSFTPFTITTEPEYTTIGIIGAARTGDDSGWNAPDTDMTQSAFNPHIWYLEGVDLFDGPLKFRHSDDWPGNWGGTTELTGVGITDGDPPAIPVTAGKYDIWFNDLDGRYLLVPVE</sequence>
<proteinExistence type="predicted"/>
<dbReference type="RefSeq" id="WP_201916747.1">
    <property type="nucleotide sequence ID" value="NZ_BAABAX010000021.1"/>
</dbReference>
<dbReference type="AlphaFoldDB" id="A0A936ZNQ0"/>
<dbReference type="Gene3D" id="2.60.40.3620">
    <property type="match status" value="2"/>
</dbReference>
<name>A0A936ZNQ0_9FLAO</name>
<dbReference type="GO" id="GO:0019867">
    <property type="term" value="C:outer membrane"/>
    <property type="evidence" value="ECO:0007669"/>
    <property type="project" value="InterPro"/>
</dbReference>
<accession>A0A936ZNQ0</accession>